<organism evidence="1 2">
    <name type="scientific">Denitromonas halophila</name>
    <dbReference type="NCBI Taxonomy" id="1629404"/>
    <lineage>
        <taxon>Bacteria</taxon>
        <taxon>Pseudomonadati</taxon>
        <taxon>Pseudomonadota</taxon>
        <taxon>Betaproteobacteria</taxon>
        <taxon>Rhodocyclales</taxon>
        <taxon>Zoogloeaceae</taxon>
        <taxon>Denitromonas</taxon>
    </lineage>
</organism>
<comment type="caution">
    <text evidence="1">The sequence shown here is derived from an EMBL/GenBank/DDBJ whole genome shotgun (WGS) entry which is preliminary data.</text>
</comment>
<evidence type="ECO:0000313" key="1">
    <source>
        <dbReference type="EMBL" id="TVO57526.1"/>
    </source>
</evidence>
<accession>A0A557QXG4</accession>
<evidence type="ECO:0000313" key="2">
    <source>
        <dbReference type="Proteomes" id="UP000319502"/>
    </source>
</evidence>
<dbReference type="Pfam" id="PF10948">
    <property type="entry name" value="DUF2635"/>
    <property type="match status" value="1"/>
</dbReference>
<sequence length="59" mass="6655">MIVTAKPGVRVPIEGKPRKYITEAETADVPDTAYYRRRLRDGDLIIQAEAKTPAKRKEA</sequence>
<gene>
    <name evidence="1" type="ORF">FHP91_07565</name>
</gene>
<dbReference type="OrthoDB" id="5460329at2"/>
<proteinExistence type="predicted"/>
<dbReference type="InterPro" id="IPR024400">
    <property type="entry name" value="DUF2635"/>
</dbReference>
<protein>
    <submittedName>
        <fullName evidence="1">DUF2635 domain-containing protein</fullName>
    </submittedName>
</protein>
<keyword evidence="2" id="KW-1185">Reference proteome</keyword>
<name>A0A557QXG4_9RHOO</name>
<dbReference type="Proteomes" id="UP000319502">
    <property type="component" value="Unassembled WGS sequence"/>
</dbReference>
<dbReference type="EMBL" id="VMNK01000006">
    <property type="protein sequence ID" value="TVO57526.1"/>
    <property type="molecule type" value="Genomic_DNA"/>
</dbReference>
<dbReference type="AlphaFoldDB" id="A0A557QXG4"/>
<dbReference type="RefSeq" id="WP_144308999.1">
    <property type="nucleotide sequence ID" value="NZ_VMNK01000006.1"/>
</dbReference>
<reference evidence="1 2" key="1">
    <citation type="submission" date="2019-07" db="EMBL/GenBank/DDBJ databases">
        <title>The pathways for chlorine oxyanion respiration interact through the shared metabolite chlorate.</title>
        <authorList>
            <person name="Barnum T.P."/>
            <person name="Cheng Y."/>
            <person name="Hill K.A."/>
            <person name="Lucas L.N."/>
            <person name="Carlson H.K."/>
            <person name="Coates J.D."/>
        </authorList>
    </citation>
    <scope>NUCLEOTIDE SEQUENCE [LARGE SCALE GENOMIC DNA]</scope>
    <source>
        <strain evidence="1 2">SFB-3</strain>
    </source>
</reference>